<protein>
    <recommendedName>
        <fullName evidence="3">S1 motif domain-containing protein</fullName>
    </recommendedName>
</protein>
<dbReference type="InterPro" id="IPR012340">
    <property type="entry name" value="NA-bd_OB-fold"/>
</dbReference>
<evidence type="ECO:0000313" key="1">
    <source>
        <dbReference type="EMBL" id="TDX51957.1"/>
    </source>
</evidence>
<sequence>MIKAGDILEGTVLEVKEKSVILKFGTKAIEASSKTDLKVGEKIKVKIQGWHKGRLLLKVLDKPSIMPSNSIDLRV</sequence>
<dbReference type="EMBL" id="SOEG01000009">
    <property type="protein sequence ID" value="TDX51957.1"/>
    <property type="molecule type" value="Genomic_DNA"/>
</dbReference>
<keyword evidence="2" id="KW-1185">Reference proteome</keyword>
<dbReference type="STRING" id="926561.GCA_000379025_02949"/>
<organism evidence="1 2">
    <name type="scientific">Orenia marismortui</name>
    <dbReference type="NCBI Taxonomy" id="46469"/>
    <lineage>
        <taxon>Bacteria</taxon>
        <taxon>Bacillati</taxon>
        <taxon>Bacillota</taxon>
        <taxon>Clostridia</taxon>
        <taxon>Halanaerobiales</taxon>
        <taxon>Halobacteroidaceae</taxon>
        <taxon>Orenia</taxon>
    </lineage>
</organism>
<reference evidence="1 2" key="1">
    <citation type="submission" date="2019-03" db="EMBL/GenBank/DDBJ databases">
        <title>Subsurface microbial communities from deep shales in Ohio and West Virginia, USA.</title>
        <authorList>
            <person name="Wrighton K."/>
        </authorList>
    </citation>
    <scope>NUCLEOTIDE SEQUENCE [LARGE SCALE GENOMIC DNA]</scope>
    <source>
        <strain evidence="1 2">MSL 6dP</strain>
    </source>
</reference>
<dbReference type="Proteomes" id="UP000295832">
    <property type="component" value="Unassembled WGS sequence"/>
</dbReference>
<dbReference type="SUPFAM" id="SSF50249">
    <property type="entry name" value="Nucleic acid-binding proteins"/>
    <property type="match status" value="1"/>
</dbReference>
<dbReference type="AlphaFoldDB" id="A0A4R8GZ93"/>
<dbReference type="RefSeq" id="WP_018250083.1">
    <property type="nucleotide sequence ID" value="NZ_SOEG01000009.1"/>
</dbReference>
<evidence type="ECO:0000313" key="2">
    <source>
        <dbReference type="Proteomes" id="UP000295832"/>
    </source>
</evidence>
<evidence type="ECO:0008006" key="3">
    <source>
        <dbReference type="Google" id="ProtNLM"/>
    </source>
</evidence>
<comment type="caution">
    <text evidence="1">The sequence shown here is derived from an EMBL/GenBank/DDBJ whole genome shotgun (WGS) entry which is preliminary data.</text>
</comment>
<gene>
    <name evidence="1" type="ORF">C7959_10981</name>
</gene>
<proteinExistence type="predicted"/>
<accession>A0A4R8GZ93</accession>
<name>A0A4R8GZ93_9FIRM</name>